<keyword evidence="2 5" id="KW-0456">Lyase</keyword>
<dbReference type="InterPro" id="IPR004647">
    <property type="entry name" value="Fe-S_hydro-lyase_TtdB-typ_cat"/>
</dbReference>
<feature type="domain" description="Fe-S hydro-lyase tartrate dehydratase beta-type catalytic" evidence="3">
    <location>
        <begin position="16"/>
        <end position="178"/>
    </location>
</feature>
<dbReference type="PANTHER" id="PTHR43351">
    <property type="entry name" value="L(+)-TARTRATE DEHYDRATASE SUBUNIT BETA"/>
    <property type="match status" value="1"/>
</dbReference>
<evidence type="ECO:0000259" key="3">
    <source>
        <dbReference type="Pfam" id="PF05683"/>
    </source>
</evidence>
<comment type="caution">
    <text evidence="5">The sequence shown here is derived from an EMBL/GenBank/DDBJ whole genome shotgun (WGS) entry which is preliminary data.</text>
</comment>
<evidence type="ECO:0000313" key="5">
    <source>
        <dbReference type="EMBL" id="HGQ65023.1"/>
    </source>
</evidence>
<reference evidence="5" key="1">
    <citation type="journal article" date="2020" name="mSystems">
        <title>Genome- and Community-Level Interaction Insights into Carbon Utilization and Element Cycling Functions of Hydrothermarchaeota in Hydrothermal Sediment.</title>
        <authorList>
            <person name="Zhou Z."/>
            <person name="Liu Y."/>
            <person name="Xu W."/>
            <person name="Pan J."/>
            <person name="Luo Z.H."/>
            <person name="Li M."/>
        </authorList>
    </citation>
    <scope>NUCLEOTIDE SEQUENCE [LARGE SCALE GENOMIC DNA]</scope>
    <source>
        <strain evidence="5">SpSt-637</strain>
        <strain evidence="4">SpSt-667</strain>
    </source>
</reference>
<comment type="similarity">
    <text evidence="1">Belongs to the class-I fumarase family.</text>
</comment>
<dbReference type="InterPro" id="IPR036660">
    <property type="entry name" value="Fe-S_hydroAse_TtdB_cat_sf"/>
</dbReference>
<dbReference type="AlphaFoldDB" id="A0A7C4NKK3"/>
<dbReference type="GO" id="GO:0008730">
    <property type="term" value="F:L(+)-tartrate dehydratase activity"/>
    <property type="evidence" value="ECO:0007669"/>
    <property type="project" value="UniProtKB-EC"/>
</dbReference>
<evidence type="ECO:0000256" key="1">
    <source>
        <dbReference type="ARBA" id="ARBA00008876"/>
    </source>
</evidence>
<sequence>MTKIYHVRSPFDVSLDFLEVGDIAYLSGLLVTARDQVHKKIVLDNMKPPINLRNLALWHAGPVVHRRNSEWIVVSIGSTTSTRMENIEAEFIEKTGVKMIIGKGFMREKTISACRKHSCVVALYPGGLGALGAKAVRKVLAVYWLEELGIPEALWVLEVENLGPLIITIDAHGHSMKDQVIL</sequence>
<dbReference type="EC" id="4.2.1.32" evidence="5"/>
<organism evidence="5">
    <name type="scientific">Ignisphaera aggregans</name>
    <dbReference type="NCBI Taxonomy" id="334771"/>
    <lineage>
        <taxon>Archaea</taxon>
        <taxon>Thermoproteota</taxon>
        <taxon>Thermoprotei</taxon>
        <taxon>Desulfurococcales</taxon>
        <taxon>Desulfurococcaceae</taxon>
        <taxon>Ignisphaera</taxon>
    </lineage>
</organism>
<dbReference type="EMBL" id="DTCK01000008">
    <property type="protein sequence ID" value="HGQ35165.1"/>
    <property type="molecule type" value="Genomic_DNA"/>
</dbReference>
<evidence type="ECO:0000256" key="2">
    <source>
        <dbReference type="ARBA" id="ARBA00023239"/>
    </source>
</evidence>
<evidence type="ECO:0000313" key="4">
    <source>
        <dbReference type="EMBL" id="HGQ35165.1"/>
    </source>
</evidence>
<accession>A0A7C4NKK3</accession>
<dbReference type="Pfam" id="PF05683">
    <property type="entry name" value="Fumerase_C"/>
    <property type="match status" value="1"/>
</dbReference>
<dbReference type="Gene3D" id="3.20.130.10">
    <property type="entry name" value="Fe-S hydro-lyase, tartrate dehydratase beta-type, catalytic domain"/>
    <property type="match status" value="1"/>
</dbReference>
<dbReference type="EMBL" id="DTBD01000066">
    <property type="protein sequence ID" value="HGQ65023.1"/>
    <property type="molecule type" value="Genomic_DNA"/>
</dbReference>
<gene>
    <name evidence="5" type="ORF">ENU08_07250</name>
    <name evidence="4" type="ORF">ENU41_00600</name>
</gene>
<dbReference type="PANTHER" id="PTHR43351:SF2">
    <property type="entry name" value="L(+)-TARTRATE DEHYDRATASE SUBUNIT BETA-RELATED"/>
    <property type="match status" value="1"/>
</dbReference>
<dbReference type="SUPFAM" id="SSF117457">
    <property type="entry name" value="FumA C-terminal domain-like"/>
    <property type="match status" value="1"/>
</dbReference>
<protein>
    <submittedName>
        <fullName evidence="5">L(+)-tartrate dehydratase subunit beta</fullName>
        <ecNumber evidence="5">4.2.1.32</ecNumber>
    </submittedName>
</protein>
<name>A0A7C4NKK3_9CREN</name>
<proteinExistence type="inferred from homology"/>
<dbReference type="NCBIfam" id="TIGR00723">
    <property type="entry name" value="ttdB_fumA_fumB"/>
    <property type="match status" value="1"/>
</dbReference>